<dbReference type="EMBL" id="HBUF01145068">
    <property type="protein sequence ID" value="CAG6647048.1"/>
    <property type="molecule type" value="Transcribed_RNA"/>
</dbReference>
<accession>A0A8D8R9I1</accession>
<protein>
    <submittedName>
        <fullName evidence="1">Uncharacterized protein</fullName>
    </submittedName>
</protein>
<evidence type="ECO:0000313" key="1">
    <source>
        <dbReference type="EMBL" id="CAG6647048.1"/>
    </source>
</evidence>
<sequence>MCLVCLVFKYWLHTKYHFLSPLTYSYMVYGTRLLSPLTYSSMVLMRLLTQLQELPIFPVSLILFEYFNPLEAFFLSFQKKIKLTFCGRGELLEVTLLLHDLHVKVVFVRCIRQQKVNTFYTSI</sequence>
<name>A0A8D8R9I1_9HEMI</name>
<dbReference type="AlphaFoldDB" id="A0A8D8R9I1"/>
<proteinExistence type="predicted"/>
<organism evidence="1">
    <name type="scientific">Cacopsylla melanoneura</name>
    <dbReference type="NCBI Taxonomy" id="428564"/>
    <lineage>
        <taxon>Eukaryota</taxon>
        <taxon>Metazoa</taxon>
        <taxon>Ecdysozoa</taxon>
        <taxon>Arthropoda</taxon>
        <taxon>Hexapoda</taxon>
        <taxon>Insecta</taxon>
        <taxon>Pterygota</taxon>
        <taxon>Neoptera</taxon>
        <taxon>Paraneoptera</taxon>
        <taxon>Hemiptera</taxon>
        <taxon>Sternorrhyncha</taxon>
        <taxon>Psylloidea</taxon>
        <taxon>Psyllidae</taxon>
        <taxon>Psyllinae</taxon>
        <taxon>Cacopsylla</taxon>
    </lineage>
</organism>
<reference evidence="1" key="1">
    <citation type="submission" date="2021-05" db="EMBL/GenBank/DDBJ databases">
        <authorList>
            <person name="Alioto T."/>
            <person name="Alioto T."/>
            <person name="Gomez Garrido J."/>
        </authorList>
    </citation>
    <scope>NUCLEOTIDE SEQUENCE</scope>
</reference>